<gene>
    <name evidence="2" type="ORF">Fot_02218</name>
</gene>
<feature type="region of interest" description="Disordered" evidence="1">
    <location>
        <begin position="123"/>
        <end position="236"/>
    </location>
</feature>
<feature type="compositionally biased region" description="Basic and acidic residues" evidence="1">
    <location>
        <begin position="21"/>
        <end position="33"/>
    </location>
</feature>
<feature type="compositionally biased region" description="Basic and acidic residues" evidence="1">
    <location>
        <begin position="123"/>
        <end position="135"/>
    </location>
</feature>
<reference evidence="3" key="1">
    <citation type="submission" date="2024-07" db="EMBL/GenBank/DDBJ databases">
        <title>Two chromosome-level genome assemblies of Korean endemic species Abeliophyllum distichum and Forsythia ovata (Oleaceae).</title>
        <authorList>
            <person name="Jang H."/>
        </authorList>
    </citation>
    <scope>NUCLEOTIDE SEQUENCE [LARGE SCALE GENOMIC DNA]</scope>
</reference>
<sequence>MKSHHPTVFRNPKKKTLQVGEDERTEKQQDDLHTLAHIDDSPMGIKQKDAQLCVASVDGSEDTRVMEKLVVDSLPASDKNMVEEAEFMEREFAENETSNVNIQQLQQEDTSETFLTDVRDMKPAEGELEDVKCGQEKITVGETIESREESTSIEIAKSSPPDILPIAEDHSTKEKEPTINREEPHAEKTEPNEDGAKSREDKDEEEEAGNQKEPAVDVAIHEVSSKLTSDRPFLSF</sequence>
<dbReference type="AlphaFoldDB" id="A0ABD1X6F2"/>
<name>A0ABD1X6F2_9LAMI</name>
<keyword evidence="3" id="KW-1185">Reference proteome</keyword>
<protein>
    <submittedName>
        <fullName evidence="2">Titin</fullName>
    </submittedName>
</protein>
<feature type="compositionally biased region" description="Basic and acidic residues" evidence="1">
    <location>
        <begin position="167"/>
        <end position="201"/>
    </location>
</feature>
<comment type="caution">
    <text evidence="2">The sequence shown here is derived from an EMBL/GenBank/DDBJ whole genome shotgun (WGS) entry which is preliminary data.</text>
</comment>
<proteinExistence type="predicted"/>
<feature type="region of interest" description="Disordered" evidence="1">
    <location>
        <begin position="1"/>
        <end position="33"/>
    </location>
</feature>
<evidence type="ECO:0000313" key="2">
    <source>
        <dbReference type="EMBL" id="KAL2557479.1"/>
    </source>
</evidence>
<feature type="compositionally biased region" description="Basic residues" evidence="1">
    <location>
        <begin position="1"/>
        <end position="16"/>
    </location>
</feature>
<evidence type="ECO:0000313" key="3">
    <source>
        <dbReference type="Proteomes" id="UP001604277"/>
    </source>
</evidence>
<dbReference type="EMBL" id="JBFOLJ010000001">
    <property type="protein sequence ID" value="KAL2557479.1"/>
    <property type="molecule type" value="Genomic_DNA"/>
</dbReference>
<organism evidence="2 3">
    <name type="scientific">Forsythia ovata</name>
    <dbReference type="NCBI Taxonomy" id="205694"/>
    <lineage>
        <taxon>Eukaryota</taxon>
        <taxon>Viridiplantae</taxon>
        <taxon>Streptophyta</taxon>
        <taxon>Embryophyta</taxon>
        <taxon>Tracheophyta</taxon>
        <taxon>Spermatophyta</taxon>
        <taxon>Magnoliopsida</taxon>
        <taxon>eudicotyledons</taxon>
        <taxon>Gunneridae</taxon>
        <taxon>Pentapetalae</taxon>
        <taxon>asterids</taxon>
        <taxon>lamiids</taxon>
        <taxon>Lamiales</taxon>
        <taxon>Oleaceae</taxon>
        <taxon>Forsythieae</taxon>
        <taxon>Forsythia</taxon>
    </lineage>
</organism>
<accession>A0ABD1X6F2</accession>
<dbReference type="Proteomes" id="UP001604277">
    <property type="component" value="Unassembled WGS sequence"/>
</dbReference>
<evidence type="ECO:0000256" key="1">
    <source>
        <dbReference type="SAM" id="MobiDB-lite"/>
    </source>
</evidence>